<comment type="caution">
    <text evidence="10">The sequence shown here is derived from an EMBL/GenBank/DDBJ whole genome shotgun (WGS) entry which is preliminary data.</text>
</comment>
<keyword evidence="3" id="KW-0479">Metal-binding</keyword>
<keyword evidence="5 8" id="KW-0863">Zinc-finger</keyword>
<protein>
    <submittedName>
        <fullName evidence="10">ZKSC1 protein</fullName>
    </submittedName>
</protein>
<evidence type="ECO:0000256" key="8">
    <source>
        <dbReference type="PROSITE-ProRule" id="PRU00042"/>
    </source>
</evidence>
<name>A0A7K4M435_9AVES</name>
<dbReference type="GO" id="GO:0000978">
    <property type="term" value="F:RNA polymerase II cis-regulatory region sequence-specific DNA binding"/>
    <property type="evidence" value="ECO:0007669"/>
    <property type="project" value="TreeGrafter"/>
</dbReference>
<evidence type="ECO:0000256" key="5">
    <source>
        <dbReference type="ARBA" id="ARBA00022771"/>
    </source>
</evidence>
<dbReference type="GO" id="GO:0005634">
    <property type="term" value="C:nucleus"/>
    <property type="evidence" value="ECO:0007669"/>
    <property type="project" value="UniProtKB-SubCell"/>
</dbReference>
<dbReference type="EMBL" id="VWPW01037102">
    <property type="protein sequence ID" value="NWJ11716.1"/>
    <property type="molecule type" value="Genomic_DNA"/>
</dbReference>
<dbReference type="InterPro" id="IPR036236">
    <property type="entry name" value="Znf_C2H2_sf"/>
</dbReference>
<evidence type="ECO:0000256" key="3">
    <source>
        <dbReference type="ARBA" id="ARBA00022723"/>
    </source>
</evidence>
<evidence type="ECO:0000256" key="4">
    <source>
        <dbReference type="ARBA" id="ARBA00022737"/>
    </source>
</evidence>
<sequence>RRHGGPKAPAPAPAAPRKPCQCSECGKSFPGSAGLLKHQKVHAEEKPFTCGECGKGFNWNSHLERHRR</sequence>
<keyword evidence="6" id="KW-0862">Zinc</keyword>
<evidence type="ECO:0000313" key="10">
    <source>
        <dbReference type="EMBL" id="NWJ11716.1"/>
    </source>
</evidence>
<feature type="non-terminal residue" evidence="10">
    <location>
        <position position="1"/>
    </location>
</feature>
<feature type="domain" description="C2H2-type" evidence="9">
    <location>
        <begin position="20"/>
        <end position="47"/>
    </location>
</feature>
<feature type="non-terminal residue" evidence="10">
    <location>
        <position position="68"/>
    </location>
</feature>
<dbReference type="InterPro" id="IPR013087">
    <property type="entry name" value="Znf_C2H2_type"/>
</dbReference>
<dbReference type="GO" id="GO:0008270">
    <property type="term" value="F:zinc ion binding"/>
    <property type="evidence" value="ECO:0007669"/>
    <property type="project" value="UniProtKB-KW"/>
</dbReference>
<evidence type="ECO:0000256" key="7">
    <source>
        <dbReference type="ARBA" id="ARBA00023242"/>
    </source>
</evidence>
<organism evidence="10 11">
    <name type="scientific">Crypturellus undulatus</name>
    <dbReference type="NCBI Taxonomy" id="48396"/>
    <lineage>
        <taxon>Eukaryota</taxon>
        <taxon>Metazoa</taxon>
        <taxon>Chordata</taxon>
        <taxon>Craniata</taxon>
        <taxon>Vertebrata</taxon>
        <taxon>Euteleostomi</taxon>
        <taxon>Archelosauria</taxon>
        <taxon>Archosauria</taxon>
        <taxon>Dinosauria</taxon>
        <taxon>Saurischia</taxon>
        <taxon>Theropoda</taxon>
        <taxon>Coelurosauria</taxon>
        <taxon>Aves</taxon>
        <taxon>Palaeognathae</taxon>
        <taxon>Tinamiformes</taxon>
        <taxon>Tinamidae</taxon>
        <taxon>Crypturellus</taxon>
    </lineage>
</organism>
<evidence type="ECO:0000259" key="9">
    <source>
        <dbReference type="PROSITE" id="PS50157"/>
    </source>
</evidence>
<evidence type="ECO:0000256" key="1">
    <source>
        <dbReference type="ARBA" id="ARBA00004123"/>
    </source>
</evidence>
<evidence type="ECO:0000256" key="2">
    <source>
        <dbReference type="ARBA" id="ARBA00006991"/>
    </source>
</evidence>
<dbReference type="GO" id="GO:0000981">
    <property type="term" value="F:DNA-binding transcription factor activity, RNA polymerase II-specific"/>
    <property type="evidence" value="ECO:0007669"/>
    <property type="project" value="TreeGrafter"/>
</dbReference>
<keyword evidence="11" id="KW-1185">Reference proteome</keyword>
<comment type="similarity">
    <text evidence="2">Belongs to the krueppel C2H2-type zinc-finger protein family.</text>
</comment>
<dbReference type="Proteomes" id="UP000534426">
    <property type="component" value="Unassembled WGS sequence"/>
</dbReference>
<feature type="domain" description="C2H2-type" evidence="9">
    <location>
        <begin position="48"/>
        <end position="68"/>
    </location>
</feature>
<gene>
    <name evidence="10" type="primary">Zkscan1_1</name>
    <name evidence="10" type="ORF">CRYUND_R14898</name>
</gene>
<dbReference type="Pfam" id="PF00096">
    <property type="entry name" value="zf-C2H2"/>
    <property type="match status" value="2"/>
</dbReference>
<dbReference type="PANTHER" id="PTHR23226">
    <property type="entry name" value="ZINC FINGER AND SCAN DOMAIN-CONTAINING"/>
    <property type="match status" value="1"/>
</dbReference>
<dbReference type="SMART" id="SM00355">
    <property type="entry name" value="ZnF_C2H2"/>
    <property type="match status" value="2"/>
</dbReference>
<dbReference type="Gene3D" id="3.30.160.60">
    <property type="entry name" value="Classic Zinc Finger"/>
    <property type="match status" value="2"/>
</dbReference>
<dbReference type="PANTHER" id="PTHR23226:SF416">
    <property type="entry name" value="FI01424P"/>
    <property type="match status" value="1"/>
</dbReference>
<dbReference type="PROSITE" id="PS50157">
    <property type="entry name" value="ZINC_FINGER_C2H2_2"/>
    <property type="match status" value="2"/>
</dbReference>
<dbReference type="AlphaFoldDB" id="A0A7K4M435"/>
<keyword evidence="4" id="KW-0677">Repeat</keyword>
<keyword evidence="7" id="KW-0539">Nucleus</keyword>
<evidence type="ECO:0000256" key="6">
    <source>
        <dbReference type="ARBA" id="ARBA00022833"/>
    </source>
</evidence>
<comment type="subcellular location">
    <subcellularLocation>
        <location evidence="1">Nucleus</location>
    </subcellularLocation>
</comment>
<reference evidence="10 11" key="1">
    <citation type="submission" date="2019-09" db="EMBL/GenBank/DDBJ databases">
        <title>Bird 10,000 Genomes (B10K) Project - Family phase.</title>
        <authorList>
            <person name="Zhang G."/>
        </authorList>
    </citation>
    <scope>NUCLEOTIDE SEQUENCE [LARGE SCALE GENOMIC DNA]</scope>
    <source>
        <strain evidence="10">B10K-MSB-37135</strain>
        <tissue evidence="10">Heart</tissue>
    </source>
</reference>
<dbReference type="FunFam" id="3.30.160.60:FF:000710">
    <property type="entry name" value="Zinc finger protein 768"/>
    <property type="match status" value="1"/>
</dbReference>
<proteinExistence type="inferred from homology"/>
<dbReference type="PROSITE" id="PS00028">
    <property type="entry name" value="ZINC_FINGER_C2H2_1"/>
    <property type="match status" value="1"/>
</dbReference>
<dbReference type="SUPFAM" id="SSF57667">
    <property type="entry name" value="beta-beta-alpha zinc fingers"/>
    <property type="match status" value="1"/>
</dbReference>
<dbReference type="FunFam" id="3.30.160.60:FF:000383">
    <property type="entry name" value="Uncharacterized protein"/>
    <property type="match status" value="1"/>
</dbReference>
<accession>A0A7K4M435</accession>
<evidence type="ECO:0000313" key="11">
    <source>
        <dbReference type="Proteomes" id="UP000534426"/>
    </source>
</evidence>